<reference evidence="2 3" key="1">
    <citation type="submission" date="2006-01" db="EMBL/GenBank/DDBJ databases">
        <title>Complete sequence of Anaeromyxobacter dehalogenans 2CP-C.</title>
        <authorList>
            <consortium name="US DOE Joint Genome Institute"/>
            <person name="Copeland A."/>
            <person name="Lucas S."/>
            <person name="Lapidus A."/>
            <person name="Barry K."/>
            <person name="Detter J.C."/>
            <person name="Glavina T."/>
            <person name="Hammon N."/>
            <person name="Israni S."/>
            <person name="Pitluck S."/>
            <person name="Brettin T."/>
            <person name="Bruce D."/>
            <person name="Han C."/>
            <person name="Tapia R."/>
            <person name="Gilna P."/>
            <person name="Kiss H."/>
            <person name="Schmutz J."/>
            <person name="Larimer F."/>
            <person name="Land M."/>
            <person name="Kyrpides N."/>
            <person name="Anderson I."/>
            <person name="Sanford R.A."/>
            <person name="Ritalahti K.M."/>
            <person name="Thomas H.S."/>
            <person name="Kirby J.R."/>
            <person name="Zhulin I.B."/>
            <person name="Loeffler F.E."/>
            <person name="Richardson P."/>
        </authorList>
    </citation>
    <scope>NUCLEOTIDE SEQUENCE [LARGE SCALE GENOMIC DNA]</scope>
    <source>
        <strain evidence="2 3">2CP-C</strain>
    </source>
</reference>
<organism evidence="2 3">
    <name type="scientific">Anaeromyxobacter dehalogenans (strain 2CP-C)</name>
    <dbReference type="NCBI Taxonomy" id="290397"/>
    <lineage>
        <taxon>Bacteria</taxon>
        <taxon>Pseudomonadati</taxon>
        <taxon>Myxococcota</taxon>
        <taxon>Myxococcia</taxon>
        <taxon>Myxococcales</taxon>
        <taxon>Cystobacterineae</taxon>
        <taxon>Anaeromyxobacteraceae</taxon>
        <taxon>Anaeromyxobacter</taxon>
    </lineage>
</organism>
<feature type="region of interest" description="Disordered" evidence="1">
    <location>
        <begin position="1"/>
        <end position="36"/>
    </location>
</feature>
<evidence type="ECO:0000256" key="1">
    <source>
        <dbReference type="SAM" id="MobiDB-lite"/>
    </source>
</evidence>
<name>Q2IHV8_ANADE</name>
<dbReference type="KEGG" id="ade:Adeh_1466"/>
<evidence type="ECO:0000313" key="3">
    <source>
        <dbReference type="Proteomes" id="UP000001935"/>
    </source>
</evidence>
<feature type="compositionally biased region" description="Low complexity" evidence="1">
    <location>
        <begin position="12"/>
        <end position="21"/>
    </location>
</feature>
<dbReference type="Proteomes" id="UP000001935">
    <property type="component" value="Chromosome"/>
</dbReference>
<proteinExistence type="predicted"/>
<evidence type="ECO:0000313" key="2">
    <source>
        <dbReference type="EMBL" id="ABC81239.1"/>
    </source>
</evidence>
<protein>
    <submittedName>
        <fullName evidence="2">Uncharacterized protein</fullName>
    </submittedName>
</protein>
<sequence>MKKDHTQTVGDAARAAARSGARGPGRPGQAATYRREQTARRIIEKHGDPLEELARIMAAATDPKLKLDAAKALAPYLYPAMKAVEVSAPGGEQLIVEVRKA</sequence>
<gene>
    <name evidence="2" type="ordered locus">Adeh_1466</name>
</gene>
<accession>Q2IHV8</accession>
<dbReference type="AlphaFoldDB" id="Q2IHV8"/>
<dbReference type="HOGENOM" id="CLU_2285540_0_0_7"/>
<dbReference type="EMBL" id="CP000251">
    <property type="protein sequence ID" value="ABC81239.1"/>
    <property type="molecule type" value="Genomic_DNA"/>
</dbReference>